<feature type="signal peptide" evidence="8">
    <location>
        <begin position="1"/>
        <end position="17"/>
    </location>
</feature>
<accession>A0A2P7Z479</accession>
<keyword evidence="5" id="KW-0439">Lignin degradation</keyword>
<dbReference type="SUPFAM" id="SSF53474">
    <property type="entry name" value="alpha/beta-Hydrolases"/>
    <property type="match status" value="1"/>
</dbReference>
<evidence type="ECO:0000256" key="7">
    <source>
        <dbReference type="ARBA" id="ARBA00026105"/>
    </source>
</evidence>
<dbReference type="Proteomes" id="UP000243723">
    <property type="component" value="Unassembled WGS sequence"/>
</dbReference>
<evidence type="ECO:0000256" key="1">
    <source>
        <dbReference type="ARBA" id="ARBA00010092"/>
    </source>
</evidence>
<comment type="similarity">
    <text evidence="1">Belongs to the carbohydrate esterase 15 (CE15) family.</text>
</comment>
<dbReference type="Gene3D" id="3.40.50.1820">
    <property type="entry name" value="alpha/beta hydrolase"/>
    <property type="match status" value="1"/>
</dbReference>
<sequence length="395" mass="42146">MLRLLFLQAITVTIGHAGVLRARQTTCPAVPVDPTLLPVTALPDPFTFYDGTAVKDQPLWSCRQNEISSFFQQFELGTKPPAPDAVTASLSGTTLSITSVVGNSSMNFNVTIKLPATGSAPYPALIVYGAASIPIPDGVATIVFDNSGMAQQTNTQSRGKGLFYELYGSDATAAATTAWAWGVSRIIDALVLVPEAQIDPIRVGVTGCSRNGKGAFIAGALDDRIALTIPQESGSGGASCWRLSDDMLARNISTQTASEIVGENVWFSERFAGFANSVPTLPVDHHLLAGLVVPRGLLVIENTDFVWLGPWSAFGCMTAGRRTYEALGKQDSMGFSQVGGHNHCQFPASQQPELEAFVARFLLGQNVSTDVFKTDLTEGFDQGKWAPWEIPDLTA</sequence>
<evidence type="ECO:0000256" key="4">
    <source>
        <dbReference type="ARBA" id="ARBA00022801"/>
    </source>
</evidence>
<evidence type="ECO:0000313" key="10">
    <source>
        <dbReference type="EMBL" id="PSK43027.1"/>
    </source>
</evidence>
<dbReference type="InterPro" id="IPR054579">
    <property type="entry name" value="GCE-like_dom"/>
</dbReference>
<dbReference type="Pfam" id="PF22244">
    <property type="entry name" value="GCE_fung"/>
    <property type="match status" value="1"/>
</dbReference>
<gene>
    <name evidence="10" type="ORF">B9Z65_6981</name>
</gene>
<keyword evidence="3 8" id="KW-0732">Signal</keyword>
<dbReference type="GO" id="GO:0052689">
    <property type="term" value="F:carboxylic ester hydrolase activity"/>
    <property type="evidence" value="ECO:0007669"/>
    <property type="project" value="UniProtKB-KW"/>
</dbReference>
<dbReference type="OrthoDB" id="3781271at2759"/>
<protein>
    <recommendedName>
        <fullName evidence="7">(4-O-methyl)-D-glucuronate--lignin esterase</fullName>
        <ecNumber evidence="7">3.1.1.117</ecNumber>
    </recommendedName>
</protein>
<evidence type="ECO:0000313" key="11">
    <source>
        <dbReference type="Proteomes" id="UP000243723"/>
    </source>
</evidence>
<name>A0A2P7Z479_9PEZI</name>
<evidence type="ECO:0000256" key="2">
    <source>
        <dbReference type="ARBA" id="ARBA00022487"/>
    </source>
</evidence>
<comment type="caution">
    <text evidence="10">The sequence shown here is derived from an EMBL/GenBank/DDBJ whole genome shotgun (WGS) entry which is preliminary data.</text>
</comment>
<comment type="catalytic activity">
    <reaction evidence="6">
        <text>a 4-O-methyl-alpha-D-glucuronosyl ester derivative + H2O = 4-O-methyl-alpha-D-glucuronate derivative + an alcohol + H(+)</text>
        <dbReference type="Rhea" id="RHEA:67452"/>
        <dbReference type="ChEBI" id="CHEBI:15377"/>
        <dbReference type="ChEBI" id="CHEBI:15378"/>
        <dbReference type="ChEBI" id="CHEBI:30879"/>
        <dbReference type="ChEBI" id="CHEBI:171667"/>
        <dbReference type="ChEBI" id="CHEBI:171668"/>
        <dbReference type="EC" id="3.1.1.117"/>
    </reaction>
    <physiologicalReaction direction="left-to-right" evidence="6">
        <dbReference type="Rhea" id="RHEA:67453"/>
    </physiologicalReaction>
</comment>
<reference evidence="10 11" key="1">
    <citation type="submission" date="2017-05" db="EMBL/GenBank/DDBJ databases">
        <title>Draft genome sequence of Elsinoe australis.</title>
        <authorList>
            <person name="Cheng Q."/>
        </authorList>
    </citation>
    <scope>NUCLEOTIDE SEQUENCE [LARGE SCALE GENOMIC DNA]</scope>
    <source>
        <strain evidence="10 11">NL1</strain>
    </source>
</reference>
<feature type="chain" id="PRO_5015197415" description="(4-O-methyl)-D-glucuronate--lignin esterase" evidence="8">
    <location>
        <begin position="18"/>
        <end position="395"/>
    </location>
</feature>
<keyword evidence="11" id="KW-1185">Reference proteome</keyword>
<organism evidence="10 11">
    <name type="scientific">Elsinoe australis</name>
    <dbReference type="NCBI Taxonomy" id="40998"/>
    <lineage>
        <taxon>Eukaryota</taxon>
        <taxon>Fungi</taxon>
        <taxon>Dikarya</taxon>
        <taxon>Ascomycota</taxon>
        <taxon>Pezizomycotina</taxon>
        <taxon>Dothideomycetes</taxon>
        <taxon>Dothideomycetidae</taxon>
        <taxon>Myriangiales</taxon>
        <taxon>Elsinoaceae</taxon>
        <taxon>Elsinoe</taxon>
    </lineage>
</organism>
<dbReference type="AlphaFoldDB" id="A0A2P7Z479"/>
<dbReference type="STRING" id="40998.A0A2P7Z479"/>
<dbReference type="EMBL" id="NHZQ01000331">
    <property type="protein sequence ID" value="PSK43027.1"/>
    <property type="molecule type" value="Genomic_DNA"/>
</dbReference>
<evidence type="ECO:0000256" key="5">
    <source>
        <dbReference type="ARBA" id="ARBA00023185"/>
    </source>
</evidence>
<evidence type="ECO:0000256" key="6">
    <source>
        <dbReference type="ARBA" id="ARBA00024511"/>
    </source>
</evidence>
<proteinExistence type="inferred from homology"/>
<keyword evidence="4" id="KW-0378">Hydrolase</keyword>
<dbReference type="GO" id="GO:0046274">
    <property type="term" value="P:lignin catabolic process"/>
    <property type="evidence" value="ECO:0007669"/>
    <property type="project" value="UniProtKB-KW"/>
</dbReference>
<feature type="domain" description="4-O-methyl-glucuronoyl methylesterase-like" evidence="9">
    <location>
        <begin position="98"/>
        <end position="328"/>
    </location>
</feature>
<dbReference type="EC" id="3.1.1.117" evidence="7"/>
<evidence type="ECO:0000256" key="8">
    <source>
        <dbReference type="SAM" id="SignalP"/>
    </source>
</evidence>
<evidence type="ECO:0000259" key="9">
    <source>
        <dbReference type="Pfam" id="PF22244"/>
    </source>
</evidence>
<evidence type="ECO:0000256" key="3">
    <source>
        <dbReference type="ARBA" id="ARBA00022729"/>
    </source>
</evidence>
<keyword evidence="2" id="KW-0719">Serine esterase</keyword>
<dbReference type="InterPro" id="IPR029058">
    <property type="entry name" value="AB_hydrolase_fold"/>
</dbReference>